<evidence type="ECO:0000256" key="1">
    <source>
        <dbReference type="ARBA" id="ARBA00009156"/>
    </source>
</evidence>
<dbReference type="AlphaFoldDB" id="A0AA41XFB1"/>
<evidence type="ECO:0000259" key="6">
    <source>
        <dbReference type="Pfam" id="PF00370"/>
    </source>
</evidence>
<gene>
    <name evidence="8" type="ORF">N1028_01990</name>
</gene>
<feature type="domain" description="Carbohydrate kinase FGGY C-terminal" evidence="7">
    <location>
        <begin position="251"/>
        <end position="436"/>
    </location>
</feature>
<dbReference type="Pfam" id="PF02782">
    <property type="entry name" value="FGGY_C"/>
    <property type="match status" value="1"/>
</dbReference>
<dbReference type="InterPro" id="IPR018485">
    <property type="entry name" value="FGGY_C"/>
</dbReference>
<evidence type="ECO:0000256" key="5">
    <source>
        <dbReference type="SAM" id="MobiDB-lite"/>
    </source>
</evidence>
<dbReference type="RefSeq" id="WP_259525088.1">
    <property type="nucleotide sequence ID" value="NZ_JANLCK010000001.1"/>
</dbReference>
<accession>A0AA41XFB1</accession>
<keyword evidence="4 8" id="KW-0418">Kinase</keyword>
<name>A0AA41XFB1_9MICO</name>
<keyword evidence="2" id="KW-0119">Carbohydrate metabolism</keyword>
<feature type="compositionally biased region" description="Polar residues" evidence="5">
    <location>
        <begin position="487"/>
        <end position="501"/>
    </location>
</feature>
<keyword evidence="3" id="KW-0808">Transferase</keyword>
<dbReference type="InterPro" id="IPR050406">
    <property type="entry name" value="FGGY_Carb_Kinase"/>
</dbReference>
<evidence type="ECO:0000256" key="3">
    <source>
        <dbReference type="ARBA" id="ARBA00022679"/>
    </source>
</evidence>
<dbReference type="InterPro" id="IPR043129">
    <property type="entry name" value="ATPase_NBD"/>
</dbReference>
<dbReference type="Gene3D" id="3.30.420.40">
    <property type="match status" value="2"/>
</dbReference>
<keyword evidence="9" id="KW-1185">Reference proteome</keyword>
<dbReference type="GO" id="GO:0042732">
    <property type="term" value="P:D-xylose metabolic process"/>
    <property type="evidence" value="ECO:0007669"/>
    <property type="project" value="UniProtKB-KW"/>
</dbReference>
<dbReference type="PANTHER" id="PTHR43095:SF5">
    <property type="entry name" value="XYLULOSE KINASE"/>
    <property type="match status" value="1"/>
</dbReference>
<dbReference type="SUPFAM" id="SSF53067">
    <property type="entry name" value="Actin-like ATPase domain"/>
    <property type="match status" value="2"/>
</dbReference>
<dbReference type="Pfam" id="PF00370">
    <property type="entry name" value="FGGY_N"/>
    <property type="match status" value="1"/>
</dbReference>
<evidence type="ECO:0000313" key="9">
    <source>
        <dbReference type="Proteomes" id="UP001165587"/>
    </source>
</evidence>
<evidence type="ECO:0000256" key="2">
    <source>
        <dbReference type="ARBA" id="ARBA00022629"/>
    </source>
</evidence>
<dbReference type="PANTHER" id="PTHR43095">
    <property type="entry name" value="SUGAR KINASE"/>
    <property type="match status" value="1"/>
</dbReference>
<dbReference type="InterPro" id="IPR000577">
    <property type="entry name" value="Carb_kinase_FGGY"/>
</dbReference>
<reference evidence="8" key="1">
    <citation type="submission" date="2022-08" db="EMBL/GenBank/DDBJ databases">
        <authorList>
            <person name="Deng Y."/>
            <person name="Han X.-F."/>
            <person name="Zhang Y.-Q."/>
        </authorList>
    </citation>
    <scope>NUCLEOTIDE SEQUENCE</scope>
    <source>
        <strain evidence="8">CPCC 203407</strain>
    </source>
</reference>
<feature type="domain" description="Carbohydrate kinase FGGY N-terminal" evidence="6">
    <location>
        <begin position="3"/>
        <end position="237"/>
    </location>
</feature>
<dbReference type="GO" id="GO:0016301">
    <property type="term" value="F:kinase activity"/>
    <property type="evidence" value="ECO:0007669"/>
    <property type="project" value="UniProtKB-KW"/>
</dbReference>
<evidence type="ECO:0000256" key="4">
    <source>
        <dbReference type="ARBA" id="ARBA00022777"/>
    </source>
</evidence>
<organism evidence="8 9">
    <name type="scientific">Herbiconiux oxytropis</name>
    <dbReference type="NCBI Taxonomy" id="2970915"/>
    <lineage>
        <taxon>Bacteria</taxon>
        <taxon>Bacillati</taxon>
        <taxon>Actinomycetota</taxon>
        <taxon>Actinomycetes</taxon>
        <taxon>Micrococcales</taxon>
        <taxon>Microbacteriaceae</taxon>
        <taxon>Herbiconiux</taxon>
    </lineage>
</organism>
<dbReference type="Proteomes" id="UP001165587">
    <property type="component" value="Unassembled WGS sequence"/>
</dbReference>
<feature type="region of interest" description="Disordered" evidence="5">
    <location>
        <begin position="481"/>
        <end position="501"/>
    </location>
</feature>
<comment type="caution">
    <text evidence="8">The sequence shown here is derived from an EMBL/GenBank/DDBJ whole genome shotgun (WGS) entry which is preliminary data.</text>
</comment>
<evidence type="ECO:0000313" key="8">
    <source>
        <dbReference type="EMBL" id="MCS5724660.1"/>
    </source>
</evidence>
<evidence type="ECO:0000259" key="7">
    <source>
        <dbReference type="Pfam" id="PF02782"/>
    </source>
</evidence>
<protein>
    <submittedName>
        <fullName evidence="8">FGGY-family carbohydrate kinase</fullName>
    </submittedName>
</protein>
<keyword evidence="2" id="KW-0859">Xylose metabolism</keyword>
<dbReference type="EMBL" id="JANLCK010000001">
    <property type="protein sequence ID" value="MCS5724660.1"/>
    <property type="molecule type" value="Genomic_DNA"/>
</dbReference>
<dbReference type="InterPro" id="IPR018484">
    <property type="entry name" value="FGGY_N"/>
</dbReference>
<proteinExistence type="inferred from homology"/>
<sequence>MSIVLGIDLATAEARVQAVDAETGAPLAERRQPLTVVGAAARAAGRREQPAVHGRVALDLVAAVVADLGERAREVRALAVTGTSGTVVPVDPAGSPVGDAVLYDDPRGAELLDLLADEGFDKRPRAALARAAWMHAAASHAASSTRYVFTPDLVVAALAGRPLPSDTSHALKSGIDPVAGRWDERALALLGLPVECLPELVAPGRVIGEVQAPVTALLGLPHGVLIVSGMTDGSTGQIATGAVSLGDTVGVLGTTLVLKAVSSVDVVDDVAGVYSHVAPDGLFWPGGASNTGAGVLRHGATAGFEPVSGTTAVADTGPASSVSYPLAGPGERFPVADHSFEGFAVPFDGSTGPGSRPDSVAARVRAVYEGVAFVERFGLERLAALGVEQQRHHLAGGASASGLWNLLRASALGRPVVVAEGAGSARGAAALAASAWSGEPLAEAAERFAGRRHTIDPDPVLTEPLEARYRVFLAALDERTSERTSPRLLSTTSEPKGPSSW</sequence>
<dbReference type="PIRSF" id="PIRSF000538">
    <property type="entry name" value="GlpK"/>
    <property type="match status" value="1"/>
</dbReference>
<comment type="similarity">
    <text evidence="1">Belongs to the FGGY kinase family.</text>
</comment>